<feature type="transmembrane region" description="Helical" evidence="5">
    <location>
        <begin position="217"/>
        <end position="241"/>
    </location>
</feature>
<evidence type="ECO:0000313" key="7">
    <source>
        <dbReference type="EMBL" id="SVA89939.1"/>
    </source>
</evidence>
<organism evidence="7">
    <name type="scientific">marine metagenome</name>
    <dbReference type="NCBI Taxonomy" id="408172"/>
    <lineage>
        <taxon>unclassified sequences</taxon>
        <taxon>metagenomes</taxon>
        <taxon>ecological metagenomes</taxon>
    </lineage>
</organism>
<feature type="domain" description="Ion transport" evidence="6">
    <location>
        <begin position="12"/>
        <end position="250"/>
    </location>
</feature>
<feature type="transmembrane region" description="Helical" evidence="5">
    <location>
        <begin position="47"/>
        <end position="67"/>
    </location>
</feature>
<name>A0A381ZL85_9ZZZZ</name>
<keyword evidence="4 5" id="KW-0472">Membrane</keyword>
<keyword evidence="2 5" id="KW-0812">Transmembrane</keyword>
<gene>
    <name evidence="7" type="ORF">METZ01_LOCUS142793</name>
</gene>
<evidence type="ECO:0000256" key="3">
    <source>
        <dbReference type="ARBA" id="ARBA00022989"/>
    </source>
</evidence>
<keyword evidence="3 5" id="KW-1133">Transmembrane helix</keyword>
<evidence type="ECO:0000256" key="4">
    <source>
        <dbReference type="ARBA" id="ARBA00023136"/>
    </source>
</evidence>
<protein>
    <recommendedName>
        <fullName evidence="6">Ion transport domain-containing protein</fullName>
    </recommendedName>
</protein>
<feature type="transmembrane region" description="Helical" evidence="5">
    <location>
        <begin position="134"/>
        <end position="156"/>
    </location>
</feature>
<dbReference type="Gene3D" id="1.20.120.350">
    <property type="entry name" value="Voltage-gated potassium channels. Chain C"/>
    <property type="match status" value="1"/>
</dbReference>
<dbReference type="EMBL" id="UINC01021742">
    <property type="protein sequence ID" value="SVA89939.1"/>
    <property type="molecule type" value="Genomic_DNA"/>
</dbReference>
<dbReference type="InterPro" id="IPR005821">
    <property type="entry name" value="Ion_trans_dom"/>
</dbReference>
<dbReference type="AlphaFoldDB" id="A0A381ZL85"/>
<accession>A0A381ZL85</accession>
<dbReference type="InterPro" id="IPR043203">
    <property type="entry name" value="VGCC_Ca_Na"/>
</dbReference>
<dbReference type="Gene3D" id="1.10.287.70">
    <property type="match status" value="1"/>
</dbReference>
<evidence type="ECO:0000259" key="6">
    <source>
        <dbReference type="Pfam" id="PF00520"/>
    </source>
</evidence>
<evidence type="ECO:0000256" key="2">
    <source>
        <dbReference type="ARBA" id="ARBA00022692"/>
    </source>
</evidence>
<dbReference type="Pfam" id="PF00520">
    <property type="entry name" value="Ion_trans"/>
    <property type="match status" value="1"/>
</dbReference>
<dbReference type="SUPFAM" id="SSF81324">
    <property type="entry name" value="Voltage-gated potassium channels"/>
    <property type="match status" value="1"/>
</dbReference>
<evidence type="ECO:0000256" key="5">
    <source>
        <dbReference type="SAM" id="Phobius"/>
    </source>
</evidence>
<dbReference type="GO" id="GO:0001518">
    <property type="term" value="C:voltage-gated sodium channel complex"/>
    <property type="evidence" value="ECO:0007669"/>
    <property type="project" value="TreeGrafter"/>
</dbReference>
<comment type="subcellular location">
    <subcellularLocation>
        <location evidence="1">Membrane</location>
        <topology evidence="1">Multi-pass membrane protein</topology>
    </subcellularLocation>
</comment>
<sequence>MQKKLKAFTESKQFQIFFIGVILFSGLVVGLDSYPEISREYGAILHFLDRIILGLFVFEICIKLISFRPRVHEFFKDGWNIFDFIIVSACFLPFDGQSIIVLRLLRVLRIVRLVGTIPELKLIVNTLLKSIPSLGYIGALLSILFYMYACLGTFLFRENDPIHFESLHLSLLSLFRVATLEDWTDIMYTAIYGCQNYGYSGMGELCKNSNAFPFLGWFYFVSFVLLATFVFLNLFIGVIISNMEDIKQKERLRLDPELANLEKSEANVKVLLNKIKKDMVLLESHISFLENVEEHRLEDKR</sequence>
<reference evidence="7" key="1">
    <citation type="submission" date="2018-05" db="EMBL/GenBank/DDBJ databases">
        <authorList>
            <person name="Lanie J.A."/>
            <person name="Ng W.-L."/>
            <person name="Kazmierczak K.M."/>
            <person name="Andrzejewski T.M."/>
            <person name="Davidsen T.M."/>
            <person name="Wayne K.J."/>
            <person name="Tettelin H."/>
            <person name="Glass J.I."/>
            <person name="Rusch D."/>
            <person name="Podicherti R."/>
            <person name="Tsui H.-C.T."/>
            <person name="Winkler M.E."/>
        </authorList>
    </citation>
    <scope>NUCLEOTIDE SEQUENCE</scope>
</reference>
<dbReference type="PANTHER" id="PTHR10037">
    <property type="entry name" value="VOLTAGE-GATED CATION CHANNEL CALCIUM AND SODIUM"/>
    <property type="match status" value="1"/>
</dbReference>
<feature type="transmembrane region" description="Helical" evidence="5">
    <location>
        <begin position="14"/>
        <end position="35"/>
    </location>
</feature>
<dbReference type="GO" id="GO:0005248">
    <property type="term" value="F:voltage-gated sodium channel activity"/>
    <property type="evidence" value="ECO:0007669"/>
    <property type="project" value="TreeGrafter"/>
</dbReference>
<proteinExistence type="predicted"/>
<dbReference type="InterPro" id="IPR027359">
    <property type="entry name" value="Volt_channel_dom_sf"/>
</dbReference>
<dbReference type="PANTHER" id="PTHR10037:SF62">
    <property type="entry name" value="SODIUM CHANNEL PROTEIN 60E"/>
    <property type="match status" value="1"/>
</dbReference>
<evidence type="ECO:0000256" key="1">
    <source>
        <dbReference type="ARBA" id="ARBA00004141"/>
    </source>
</evidence>